<evidence type="ECO:0000256" key="1">
    <source>
        <dbReference type="SAM" id="Phobius"/>
    </source>
</evidence>
<comment type="caution">
    <text evidence="3">The sequence shown here is derived from an EMBL/GenBank/DDBJ whole genome shotgun (WGS) entry which is preliminary data.</text>
</comment>
<name>A0ABW7DPN0_9FIRM</name>
<keyword evidence="4" id="KW-1185">Reference proteome</keyword>
<keyword evidence="3" id="KW-0269">Exonuclease</keyword>
<keyword evidence="1" id="KW-0472">Membrane</keyword>
<feature type="transmembrane region" description="Helical" evidence="1">
    <location>
        <begin position="6"/>
        <end position="30"/>
    </location>
</feature>
<dbReference type="Proteomes" id="UP001605989">
    <property type="component" value="Unassembled WGS sequence"/>
</dbReference>
<organism evidence="3 4">
    <name type="scientific">Megasphaera hexanoica</name>
    <dbReference type="NCBI Taxonomy" id="1675036"/>
    <lineage>
        <taxon>Bacteria</taxon>
        <taxon>Bacillati</taxon>
        <taxon>Bacillota</taxon>
        <taxon>Negativicutes</taxon>
        <taxon>Veillonellales</taxon>
        <taxon>Veillonellaceae</taxon>
        <taxon>Megasphaera</taxon>
    </lineage>
</organism>
<keyword evidence="3" id="KW-0540">Nuclease</keyword>
<feature type="domain" description="Exonuclease" evidence="2">
    <location>
        <begin position="140"/>
        <end position="232"/>
    </location>
</feature>
<evidence type="ECO:0000313" key="3">
    <source>
        <dbReference type="EMBL" id="MFG6273339.1"/>
    </source>
</evidence>
<dbReference type="SUPFAM" id="SSF53098">
    <property type="entry name" value="Ribonuclease H-like"/>
    <property type="match status" value="1"/>
</dbReference>
<proteinExistence type="predicted"/>
<dbReference type="EMBL" id="JBIEKR010000007">
    <property type="protein sequence ID" value="MFG6273339.1"/>
    <property type="molecule type" value="Genomic_DNA"/>
</dbReference>
<reference evidence="3 4" key="1">
    <citation type="submission" date="2024-10" db="EMBL/GenBank/DDBJ databases">
        <authorList>
            <person name="Sang B.-I."/>
            <person name="Prabhaharan D."/>
        </authorList>
    </citation>
    <scope>NUCLEOTIDE SEQUENCE [LARGE SCALE GENOMIC DNA]</scope>
    <source>
        <strain evidence="3 4">MH</strain>
    </source>
</reference>
<keyword evidence="3" id="KW-0378">Hydrolase</keyword>
<sequence>MDMNTLLHYGGMIVSFLFVAAVLYSMIMAIRRRSRKQKAKEAVEKRTHIKIQNLHQFDIKPSDGYYKYPIGPVEYTRRKPQRFTAVSIELASRQPYSICLIGFAEFAGGELKDQHYFYIQPPEKDLRDLKNPDVTWELLSKADEFGEYWNAGMKDYFIGHTLVCHNAPYVIGCITHALTVFGIKPPEFRFIDTLEIAKKLYTFDSHKLDAICEEMGIDLDMHNSLSEARAIGQFFYKSCKEFPMYIPRIYYANGTPSKEELEASVIAVVEREEARPEDMFDPRPVDEVLLKGLVDKKYLEPGKEEGTYYATDEGLDFSESLP</sequence>
<dbReference type="RefSeq" id="WP_236699606.1">
    <property type="nucleotide sequence ID" value="NZ_CP011940.1"/>
</dbReference>
<keyword evidence="1" id="KW-0812">Transmembrane</keyword>
<protein>
    <submittedName>
        <fullName evidence="3">Exonuclease domain-containing protein</fullName>
    </submittedName>
</protein>
<gene>
    <name evidence="3" type="ORF">ACGTZG_09085</name>
</gene>
<dbReference type="InterPro" id="IPR036397">
    <property type="entry name" value="RNaseH_sf"/>
</dbReference>
<evidence type="ECO:0000313" key="4">
    <source>
        <dbReference type="Proteomes" id="UP001605989"/>
    </source>
</evidence>
<dbReference type="InterPro" id="IPR013520">
    <property type="entry name" value="Ribonucl_H"/>
</dbReference>
<dbReference type="GO" id="GO:0004527">
    <property type="term" value="F:exonuclease activity"/>
    <property type="evidence" value="ECO:0007669"/>
    <property type="project" value="UniProtKB-KW"/>
</dbReference>
<dbReference type="InterPro" id="IPR012337">
    <property type="entry name" value="RNaseH-like_sf"/>
</dbReference>
<dbReference type="Gene3D" id="3.30.420.10">
    <property type="entry name" value="Ribonuclease H-like superfamily/Ribonuclease H"/>
    <property type="match status" value="1"/>
</dbReference>
<accession>A0ABW7DPN0</accession>
<evidence type="ECO:0000259" key="2">
    <source>
        <dbReference type="Pfam" id="PF00929"/>
    </source>
</evidence>
<dbReference type="Pfam" id="PF00929">
    <property type="entry name" value="RNase_T"/>
    <property type="match status" value="1"/>
</dbReference>
<keyword evidence="1" id="KW-1133">Transmembrane helix</keyword>